<dbReference type="PANTHER" id="PTHR33498">
    <property type="entry name" value="TRANSPOSASE FOR INSERTION SEQUENCE ELEMENT IS1557"/>
    <property type="match status" value="1"/>
</dbReference>
<name>A0A942W7S6_9FIRM</name>
<proteinExistence type="predicted"/>
<reference evidence="2" key="1">
    <citation type="submission" date="2021-02" db="EMBL/GenBank/DDBJ databases">
        <title>Infant gut strain persistence is associated with maternal origin, phylogeny, and functional potential including surface adhesion and iron acquisition.</title>
        <authorList>
            <person name="Lou Y.C."/>
        </authorList>
    </citation>
    <scope>NUCLEOTIDE SEQUENCE</scope>
    <source>
        <strain evidence="2">L3_108_103G1_dasL3_108_103G1_concoct_2</strain>
    </source>
</reference>
<sequence length="348" mass="40757">MNDIIKALNLEDDTIRLVEIITNQNSLTKTVVIEKPLVPHVCPICGFSMYSKGITHRKAKHQILLDGYKLHVEMLSRRWVCQNQDCKHSEQDEYLFIEPRKRITNLIPFLIINELKDINKTCSMVAAHFNVSDTYVHDTFTKFVDMKRLPLPRILSIDEVHLDINEKTKLCCVLMDFETREIVDILPNRWETTLDAYFYSISFQERGNVEYIVSDMYSEYLTFPHKYFSVTHRTRNVQLKINLTEEEKALFQNKMKMANCKTMNHFLRKVVSESNIYVVDLQPFREIQGLLSRYANSVNQIAKRVNSTGVIYSDDINDIKQQIEHLSKEICLIHSLLLDRTTKKGDDS</sequence>
<evidence type="ECO:0000259" key="1">
    <source>
        <dbReference type="Pfam" id="PF01610"/>
    </source>
</evidence>
<dbReference type="InterPro" id="IPR053842">
    <property type="entry name" value="NikA-like"/>
</dbReference>
<dbReference type="Pfam" id="PF21983">
    <property type="entry name" value="NikA-like"/>
    <property type="match status" value="1"/>
</dbReference>
<dbReference type="InterPro" id="IPR047951">
    <property type="entry name" value="Transpos_ISL3"/>
</dbReference>
<dbReference type="PANTHER" id="PTHR33498:SF1">
    <property type="entry name" value="TRANSPOSASE FOR INSERTION SEQUENCE ELEMENT IS1557"/>
    <property type="match status" value="1"/>
</dbReference>
<dbReference type="Proteomes" id="UP000753219">
    <property type="component" value="Unassembled WGS sequence"/>
</dbReference>
<evidence type="ECO:0000313" key="2">
    <source>
        <dbReference type="EMBL" id="MBS4883493.1"/>
    </source>
</evidence>
<dbReference type="AlphaFoldDB" id="A0A942W7S6"/>
<comment type="caution">
    <text evidence="2">The sequence shown here is derived from an EMBL/GenBank/DDBJ whole genome shotgun (WGS) entry which is preliminary data.</text>
</comment>
<protein>
    <submittedName>
        <fullName evidence="2">Transposase</fullName>
    </submittedName>
</protein>
<dbReference type="Pfam" id="PF01610">
    <property type="entry name" value="DDE_Tnp_ISL3"/>
    <property type="match status" value="1"/>
</dbReference>
<evidence type="ECO:0000313" key="3">
    <source>
        <dbReference type="Proteomes" id="UP000753219"/>
    </source>
</evidence>
<feature type="domain" description="Transposase IS204/IS1001/IS1096/IS1165 DDE" evidence="1">
    <location>
        <begin position="155"/>
        <end position="228"/>
    </location>
</feature>
<accession>A0A942W7S6</accession>
<dbReference type="InterPro" id="IPR002560">
    <property type="entry name" value="Transposase_DDE"/>
</dbReference>
<dbReference type="EMBL" id="JAGZMZ010000003">
    <property type="protein sequence ID" value="MBS4883493.1"/>
    <property type="molecule type" value="Genomic_DNA"/>
</dbReference>
<gene>
    <name evidence="2" type="ORF">KHZ85_01870</name>
</gene>
<organism evidence="2 3">
    <name type="scientific">Amedibacillus dolichus</name>
    <dbReference type="NCBI Taxonomy" id="31971"/>
    <lineage>
        <taxon>Bacteria</taxon>
        <taxon>Bacillati</taxon>
        <taxon>Bacillota</taxon>
        <taxon>Erysipelotrichia</taxon>
        <taxon>Erysipelotrichales</taxon>
        <taxon>Erysipelotrichaceae</taxon>
        <taxon>Amedibacillus</taxon>
    </lineage>
</organism>